<dbReference type="AlphaFoldDB" id="A0A1I0QN06"/>
<keyword evidence="1" id="KW-0472">Membrane</keyword>
<protein>
    <submittedName>
        <fullName evidence="2">Uncharacterized membrane protein, predicted cobalt tansporter CbtA</fullName>
    </submittedName>
</protein>
<feature type="transmembrane region" description="Helical" evidence="1">
    <location>
        <begin position="161"/>
        <end position="182"/>
    </location>
</feature>
<evidence type="ECO:0000313" key="2">
    <source>
        <dbReference type="EMBL" id="SEW28531.1"/>
    </source>
</evidence>
<dbReference type="InterPro" id="IPR012666">
    <property type="entry name" value="CbtA_put"/>
</dbReference>
<organism evidence="2 3">
    <name type="scientific">Halobacterium jilantaiense</name>
    <dbReference type="NCBI Taxonomy" id="355548"/>
    <lineage>
        <taxon>Archaea</taxon>
        <taxon>Methanobacteriati</taxon>
        <taxon>Methanobacteriota</taxon>
        <taxon>Stenosarchaea group</taxon>
        <taxon>Halobacteria</taxon>
        <taxon>Halobacteriales</taxon>
        <taxon>Halobacteriaceae</taxon>
        <taxon>Halobacterium</taxon>
    </lineage>
</organism>
<evidence type="ECO:0000256" key="1">
    <source>
        <dbReference type="SAM" id="Phobius"/>
    </source>
</evidence>
<feature type="transmembrane region" description="Helical" evidence="1">
    <location>
        <begin position="194"/>
        <end position="217"/>
    </location>
</feature>
<proteinExistence type="predicted"/>
<feature type="transmembrane region" description="Helical" evidence="1">
    <location>
        <begin position="130"/>
        <end position="149"/>
    </location>
</feature>
<feature type="transmembrane region" description="Helical" evidence="1">
    <location>
        <begin position="9"/>
        <end position="27"/>
    </location>
</feature>
<dbReference type="STRING" id="355548.SAMN04487945_2750"/>
<feature type="transmembrane region" description="Helical" evidence="1">
    <location>
        <begin position="47"/>
        <end position="80"/>
    </location>
</feature>
<accession>A0A1I0QN06</accession>
<reference evidence="2 3" key="1">
    <citation type="submission" date="2016-10" db="EMBL/GenBank/DDBJ databases">
        <authorList>
            <person name="de Groot N.N."/>
        </authorList>
    </citation>
    <scope>NUCLEOTIDE SEQUENCE [LARGE SCALE GENOMIC DNA]</scope>
    <source>
        <strain evidence="2 3">CGMCC 1.5337</strain>
    </source>
</reference>
<keyword evidence="1" id="KW-0812">Transmembrane</keyword>
<dbReference type="EMBL" id="FOJA01000001">
    <property type="protein sequence ID" value="SEW28531.1"/>
    <property type="molecule type" value="Genomic_DNA"/>
</dbReference>
<keyword evidence="1" id="KW-1133">Transmembrane helix</keyword>
<feature type="transmembrane region" description="Helical" evidence="1">
    <location>
        <begin position="92"/>
        <end position="110"/>
    </location>
</feature>
<keyword evidence="3" id="KW-1185">Reference proteome</keyword>
<sequence length="239" mass="24149">MLSTSLERGALAGVAGGLVHGLFVWLVGTPLIRLAETHEHHHGGEPAVSAAVASVTSVAGGVLFGVVLGVVVFGLAHYVLEPALPDGAGARSLLLGAAGFVTVSGAPWVALPPQPPGVEAALATDVRLGIYVGMMALGALACALAWRAYTAARDRRWARAAALGAVAVAVLPAAGVLTPPAVAASPVPATLTTAFRWTTVFGQVALWFVLAATHAWLVGRVDDPVEHDALTDDALASAD</sequence>
<evidence type="ECO:0000313" key="3">
    <source>
        <dbReference type="Proteomes" id="UP000198518"/>
    </source>
</evidence>
<dbReference type="OrthoDB" id="170869at2157"/>
<dbReference type="Proteomes" id="UP000198518">
    <property type="component" value="Unassembled WGS sequence"/>
</dbReference>
<gene>
    <name evidence="2" type="ORF">SAMN04487945_2750</name>
</gene>
<dbReference type="RefSeq" id="WP_089670037.1">
    <property type="nucleotide sequence ID" value="NZ_FOJA01000001.1"/>
</dbReference>
<name>A0A1I0QN06_9EURY</name>
<dbReference type="Pfam" id="PF09490">
    <property type="entry name" value="CbtA"/>
    <property type="match status" value="1"/>
</dbReference>